<feature type="transmembrane region" description="Helical" evidence="2">
    <location>
        <begin position="300"/>
        <end position="317"/>
    </location>
</feature>
<dbReference type="Proteomes" id="UP000258309">
    <property type="component" value="Unassembled WGS sequence"/>
</dbReference>
<evidence type="ECO:0000259" key="3">
    <source>
        <dbReference type="Pfam" id="PF20237"/>
    </source>
</evidence>
<dbReference type="Pfam" id="PF20237">
    <property type="entry name" value="DUF6594"/>
    <property type="match status" value="1"/>
</dbReference>
<sequence length="321" mass="37172">MAQTGDKTQECGRRSSQNLHDNDGKTKDYQKEALDTGMSDNYRLFEKVWASSTEDNNLTLYGFRRFKTTHLLNLRLLEEEIDRLDHQIYQAGLKLGIALTPTDRLGLKHCKKDEWSLRPEEIIDEKLIQKLRDLLRQYDDGLASFAKIMAMETCSMLDDERQTNLRTDLSLYEIYNTRLVRVDLGPRTFQDPFHRRLHKYLRWFRYWKLSRQSSTDHEQGPPSPIYRDRSTQKWSYQNTTVIADVMWRVLVALAANVFIVVPLAILSYQSSKRTQLITVSAWIVVFSFLASIFFKASNQATVAVIAAYAAVLSVFISNGPA</sequence>
<accession>A0A3E2GUF3</accession>
<dbReference type="PANTHER" id="PTHR34502">
    <property type="entry name" value="DUF6594 DOMAIN-CONTAINING PROTEIN-RELATED"/>
    <property type="match status" value="1"/>
</dbReference>
<feature type="non-terminal residue" evidence="4">
    <location>
        <position position="1"/>
    </location>
</feature>
<keyword evidence="2" id="KW-0472">Membrane</keyword>
<feature type="domain" description="DUF6594" evidence="3">
    <location>
        <begin position="54"/>
        <end position="312"/>
    </location>
</feature>
<feature type="transmembrane region" description="Helical" evidence="2">
    <location>
        <begin position="276"/>
        <end position="294"/>
    </location>
</feature>
<comment type="caution">
    <text evidence="4">The sequence shown here is derived from an EMBL/GenBank/DDBJ whole genome shotgun (WGS) entry which is preliminary data.</text>
</comment>
<dbReference type="InterPro" id="IPR046529">
    <property type="entry name" value="DUF6594"/>
</dbReference>
<feature type="region of interest" description="Disordered" evidence="1">
    <location>
        <begin position="1"/>
        <end position="27"/>
    </location>
</feature>
<dbReference type="PANTHER" id="PTHR34502:SF5">
    <property type="entry name" value="DUF6594 DOMAIN-CONTAINING PROTEIN"/>
    <property type="match status" value="1"/>
</dbReference>
<dbReference type="EMBL" id="NCSJ02000400">
    <property type="protein sequence ID" value="RFU24804.1"/>
    <property type="molecule type" value="Genomic_DNA"/>
</dbReference>
<evidence type="ECO:0000256" key="1">
    <source>
        <dbReference type="SAM" id="MobiDB-lite"/>
    </source>
</evidence>
<feature type="non-terminal residue" evidence="4">
    <location>
        <position position="321"/>
    </location>
</feature>
<proteinExistence type="predicted"/>
<gene>
    <name evidence="4" type="ORF">B7463_g11530</name>
</gene>
<dbReference type="AlphaFoldDB" id="A0A3E2GUF3"/>
<keyword evidence="2" id="KW-0812">Transmembrane</keyword>
<keyword evidence="2" id="KW-1133">Transmembrane helix</keyword>
<dbReference type="OMA" id="AFNKIMM"/>
<evidence type="ECO:0000313" key="5">
    <source>
        <dbReference type="Proteomes" id="UP000258309"/>
    </source>
</evidence>
<evidence type="ECO:0000313" key="4">
    <source>
        <dbReference type="EMBL" id="RFU24804.1"/>
    </source>
</evidence>
<protein>
    <recommendedName>
        <fullName evidence="3">DUF6594 domain-containing protein</fullName>
    </recommendedName>
</protein>
<organism evidence="4 5">
    <name type="scientific">Scytalidium lignicola</name>
    <name type="common">Hyphomycete</name>
    <dbReference type="NCBI Taxonomy" id="5539"/>
    <lineage>
        <taxon>Eukaryota</taxon>
        <taxon>Fungi</taxon>
        <taxon>Dikarya</taxon>
        <taxon>Ascomycota</taxon>
        <taxon>Pezizomycotina</taxon>
        <taxon>Leotiomycetes</taxon>
        <taxon>Leotiomycetes incertae sedis</taxon>
        <taxon>Scytalidium</taxon>
    </lineage>
</organism>
<name>A0A3E2GUF3_SCYLI</name>
<dbReference type="OrthoDB" id="3546297at2759"/>
<keyword evidence="5" id="KW-1185">Reference proteome</keyword>
<feature type="transmembrane region" description="Helical" evidence="2">
    <location>
        <begin position="245"/>
        <end position="264"/>
    </location>
</feature>
<evidence type="ECO:0000256" key="2">
    <source>
        <dbReference type="SAM" id="Phobius"/>
    </source>
</evidence>
<reference evidence="4 5" key="1">
    <citation type="submission" date="2018-05" db="EMBL/GenBank/DDBJ databases">
        <title>Draft genome sequence of Scytalidium lignicola DSM 105466, a ubiquitous saprotrophic fungus.</title>
        <authorList>
            <person name="Buettner E."/>
            <person name="Gebauer A.M."/>
            <person name="Hofrichter M."/>
            <person name="Liers C."/>
            <person name="Kellner H."/>
        </authorList>
    </citation>
    <scope>NUCLEOTIDE SEQUENCE [LARGE SCALE GENOMIC DNA]</scope>
    <source>
        <strain evidence="4 5">DSM 105466</strain>
    </source>
</reference>